<keyword evidence="7" id="KW-1185">Reference proteome</keyword>
<evidence type="ECO:0000256" key="5">
    <source>
        <dbReference type="SAM" id="MobiDB-lite"/>
    </source>
</evidence>
<feature type="repeat" description="WD" evidence="3">
    <location>
        <begin position="306"/>
        <end position="347"/>
    </location>
</feature>
<dbReference type="PROSITE" id="PS50082">
    <property type="entry name" value="WD_REPEATS_2"/>
    <property type="match status" value="6"/>
</dbReference>
<dbReference type="SUPFAM" id="SSF50978">
    <property type="entry name" value="WD40 repeat-like"/>
    <property type="match status" value="1"/>
</dbReference>
<keyword evidence="2" id="KW-0677">Repeat</keyword>
<dbReference type="InterPro" id="IPR020472">
    <property type="entry name" value="WD40_PAC1"/>
</dbReference>
<evidence type="ECO:0000313" key="7">
    <source>
        <dbReference type="Proteomes" id="UP000232323"/>
    </source>
</evidence>
<dbReference type="Pfam" id="PF00400">
    <property type="entry name" value="WD40"/>
    <property type="match status" value="6"/>
</dbReference>
<keyword evidence="1 3" id="KW-0853">WD repeat</keyword>
<protein>
    <submittedName>
        <fullName evidence="6">Uncharacterized protein</fullName>
    </submittedName>
</protein>
<name>A0A250XG42_9CHLO</name>
<dbReference type="Gene3D" id="2.130.10.10">
    <property type="entry name" value="YVTN repeat-like/Quinoprotein amine dehydrogenase"/>
    <property type="match status" value="3"/>
</dbReference>
<proteinExistence type="predicted"/>
<feature type="compositionally biased region" description="Polar residues" evidence="5">
    <location>
        <begin position="243"/>
        <end position="265"/>
    </location>
</feature>
<sequence length="590" mass="65908">MEYPQALAELLKDDESDDDFHYEEVEVMSEDEDDGASEDLDAALRSLKAFTSKNEPPTARPAQEVQPGQVTRKPEVMDDFLRNFFVKMGLSRTCETFEAEWYELKATGKLEGSHLVPDIYQRNAELEEEVSALRRELNDAKHIASKASATWDKFRKERDFHRMHHKRVAQEKNKLVLDIKRLKEHYAKYEPTILELKRKYEVAMKEKMLISLDRDKVSAKMEALETTRPISSPQRKTAEPSLKSYTTAPQHSTTTSPSSKLTAQHTANNVKRSGWVTVMGPQKKNPYEDIEFEAVNVKGFSLQKTFKGHLMSVANLAIHPTKPILVTVSDDKTWKMWHMPAGDLIMCGEGHKDWVAGVDFHPAGTALATGSGDNTVKIWDFEKQRCTVTFTDHKQAVWGVKYHYAGDVLASCSLDHTVRLWDIPAAKCRIALRGHVDSVNDVAWQPFTPNLATASSDKTVSIWDARSGLCSQTFYGHQNSCNAVAFNLLGTVLASTDADGMVKLWDTRMVAEILTIEASKQPANKCALDRSGEMIAVASDDGKVRGFTTLGGELVGELSAHEDAAQAVAFDPAGEYLISCGSDNTFRLWS</sequence>
<dbReference type="InterPro" id="IPR015943">
    <property type="entry name" value="WD40/YVTN_repeat-like_dom_sf"/>
</dbReference>
<dbReference type="InterPro" id="IPR019775">
    <property type="entry name" value="WD40_repeat_CS"/>
</dbReference>
<feature type="repeat" description="WD" evidence="3">
    <location>
        <begin position="432"/>
        <end position="473"/>
    </location>
</feature>
<dbReference type="OrthoDB" id="538223at2759"/>
<dbReference type="PANTHER" id="PTHR14604:SF3">
    <property type="entry name" value="SPERM-ASSOCIATED ANTIGEN 16 PROTEIN"/>
    <property type="match status" value="1"/>
</dbReference>
<feature type="repeat" description="WD" evidence="3">
    <location>
        <begin position="348"/>
        <end position="389"/>
    </location>
</feature>
<comment type="caution">
    <text evidence="6">The sequence shown here is derived from an EMBL/GenBank/DDBJ whole genome shotgun (WGS) entry which is preliminary data.</text>
</comment>
<evidence type="ECO:0000256" key="4">
    <source>
        <dbReference type="SAM" id="Coils"/>
    </source>
</evidence>
<reference evidence="6 7" key="1">
    <citation type="submission" date="2017-08" db="EMBL/GenBank/DDBJ databases">
        <title>Acidophilic green algal genome provides insights into adaptation to an acidic environment.</title>
        <authorList>
            <person name="Hirooka S."/>
            <person name="Hirose Y."/>
            <person name="Kanesaki Y."/>
            <person name="Higuchi S."/>
            <person name="Fujiwara T."/>
            <person name="Onuma R."/>
            <person name="Era A."/>
            <person name="Ohbayashi R."/>
            <person name="Uzuka A."/>
            <person name="Nozaki H."/>
            <person name="Yoshikawa H."/>
            <person name="Miyagishima S.Y."/>
        </authorList>
    </citation>
    <scope>NUCLEOTIDE SEQUENCE [LARGE SCALE GENOMIC DNA]</scope>
    <source>
        <strain evidence="6 7">NIES-2499</strain>
    </source>
</reference>
<evidence type="ECO:0000256" key="3">
    <source>
        <dbReference type="PROSITE-ProRule" id="PRU00221"/>
    </source>
</evidence>
<dbReference type="PANTHER" id="PTHR14604">
    <property type="entry name" value="WD40 REPEAT PF20"/>
    <property type="match status" value="1"/>
</dbReference>
<organism evidence="6 7">
    <name type="scientific">Chlamydomonas eustigma</name>
    <dbReference type="NCBI Taxonomy" id="1157962"/>
    <lineage>
        <taxon>Eukaryota</taxon>
        <taxon>Viridiplantae</taxon>
        <taxon>Chlorophyta</taxon>
        <taxon>core chlorophytes</taxon>
        <taxon>Chlorophyceae</taxon>
        <taxon>CS clade</taxon>
        <taxon>Chlamydomonadales</taxon>
        <taxon>Chlamydomonadaceae</taxon>
        <taxon>Chlamydomonas</taxon>
    </lineage>
</organism>
<evidence type="ECO:0000313" key="6">
    <source>
        <dbReference type="EMBL" id="GAX82048.1"/>
    </source>
</evidence>
<dbReference type="SMART" id="SM00320">
    <property type="entry name" value="WD40"/>
    <property type="match status" value="7"/>
</dbReference>
<evidence type="ECO:0000256" key="2">
    <source>
        <dbReference type="ARBA" id="ARBA00022737"/>
    </source>
</evidence>
<dbReference type="STRING" id="1157962.A0A250XG42"/>
<dbReference type="InterPro" id="IPR001680">
    <property type="entry name" value="WD40_rpt"/>
</dbReference>
<dbReference type="PROSITE" id="PS00678">
    <property type="entry name" value="WD_REPEATS_1"/>
    <property type="match status" value="4"/>
</dbReference>
<dbReference type="PROSITE" id="PS50294">
    <property type="entry name" value="WD_REPEATS_REGION"/>
    <property type="match status" value="6"/>
</dbReference>
<feature type="region of interest" description="Disordered" evidence="5">
    <location>
        <begin position="50"/>
        <end position="72"/>
    </location>
</feature>
<dbReference type="AlphaFoldDB" id="A0A250XG42"/>
<dbReference type="PRINTS" id="PR00320">
    <property type="entry name" value="GPROTEINBRPT"/>
</dbReference>
<dbReference type="Proteomes" id="UP000232323">
    <property type="component" value="Unassembled WGS sequence"/>
</dbReference>
<dbReference type="InterPro" id="IPR036322">
    <property type="entry name" value="WD40_repeat_dom_sf"/>
</dbReference>
<dbReference type="EMBL" id="BEGY01000074">
    <property type="protein sequence ID" value="GAX82048.1"/>
    <property type="molecule type" value="Genomic_DNA"/>
</dbReference>
<feature type="repeat" description="WD" evidence="3">
    <location>
        <begin position="558"/>
        <end position="590"/>
    </location>
</feature>
<dbReference type="CDD" id="cd00200">
    <property type="entry name" value="WD40"/>
    <property type="match status" value="1"/>
</dbReference>
<accession>A0A250XG42</accession>
<dbReference type="InterPro" id="IPR050995">
    <property type="entry name" value="WD-F-box_domain-protein"/>
</dbReference>
<feature type="repeat" description="WD" evidence="3">
    <location>
        <begin position="474"/>
        <end position="515"/>
    </location>
</feature>
<feature type="repeat" description="WD" evidence="3">
    <location>
        <begin position="390"/>
        <end position="431"/>
    </location>
</feature>
<evidence type="ECO:0000256" key="1">
    <source>
        <dbReference type="ARBA" id="ARBA00022574"/>
    </source>
</evidence>
<feature type="region of interest" description="Disordered" evidence="5">
    <location>
        <begin position="223"/>
        <end position="265"/>
    </location>
</feature>
<feature type="coiled-coil region" evidence="4">
    <location>
        <begin position="116"/>
        <end position="143"/>
    </location>
</feature>
<keyword evidence="4" id="KW-0175">Coiled coil</keyword>
<gene>
    <name evidence="6" type="ORF">CEUSTIGMA_g9476.t1</name>
</gene>